<feature type="compositionally biased region" description="Polar residues" evidence="2">
    <location>
        <begin position="701"/>
        <end position="712"/>
    </location>
</feature>
<feature type="compositionally biased region" description="Polar residues" evidence="2">
    <location>
        <begin position="735"/>
        <end position="757"/>
    </location>
</feature>
<dbReference type="EMBL" id="JACCJB010000010">
    <property type="protein sequence ID" value="KAF6223629.1"/>
    <property type="molecule type" value="Genomic_DNA"/>
</dbReference>
<feature type="coiled-coil region" evidence="1">
    <location>
        <begin position="211"/>
        <end position="238"/>
    </location>
</feature>
<feature type="compositionally biased region" description="Basic residues" evidence="2">
    <location>
        <begin position="761"/>
        <end position="770"/>
    </location>
</feature>
<feature type="region of interest" description="Disordered" evidence="2">
    <location>
        <begin position="585"/>
        <end position="612"/>
    </location>
</feature>
<feature type="compositionally biased region" description="Basic and acidic residues" evidence="2">
    <location>
        <begin position="642"/>
        <end position="656"/>
    </location>
</feature>
<sequence length="779" mass="88922">MTPNTPVAVEIHQSLPSPSSNCHSGFDPEELTRLLRGCTPTQDEMTATYEERAKQHHDRLIELGGRPTRPVRLQPTWNATYRDGLIYITDNEGELESTLSDDIDPMNHHWSTESAQFGRELENWQRFREYQQSLQHLDRVETELELDNTDAGLISVLTRLSDWEEFELFQDLIGVDAFNFEDRRRLRLLQITKCEVPVENSLPSSAAHEAIRTWLRLFNRSQEEIEDAENQLNWIKGQWPELIAESVDSLSKTPELQLALEAKFRKQTQSTVSAIQKLGGRPSHTVSPPDHSMDSLHRILYWTSETSKYKKELLDWKMFLKWRRRNLRDKPQEYRCLQFQSALDFPMEFEEFRLFQCNVTSTWLQCWQRLVKWYEEEIKTPHPDFTYGNLDDHAEVARSHMRDSETKLAEATKRFEKAKQEHAYTLADHGQSTGGEIGIEYPQTPFPPTPPPSDPQSPQSSRSSYSSQVSPSSPSPPSSRSSQSSQSSQSPEHLFKDQRPLSKRSSTEQGHRRSKKQKARKKGSGGAKMDNTKQRTLPKFSSDPFQVGKDDDIQMTDAHALGDLTPVEIMDDFEEAESEDLVMTDFENPPTHISSCSPDARSRPATSTDFGKLSLCNAQGSTSRKTRSATKLNQALSGRVLKNTDEKPTKKAKEFTEQQTIMLLNAASNEYSPPDSPPLRRSERLKEKAAAPAVTSPPELNATQSFHSSGQKHPQKEFNLVEPSRASRHKKPKIQPNSFEPSQTSMQKKPNIQSNTIKPPRSSRQKKLEKRARDSARPG</sequence>
<feature type="compositionally biased region" description="Low complexity" evidence="2">
    <location>
        <begin position="456"/>
        <end position="491"/>
    </location>
</feature>
<protein>
    <submittedName>
        <fullName evidence="3">Uncharacterized protein</fullName>
    </submittedName>
</protein>
<evidence type="ECO:0000256" key="2">
    <source>
        <dbReference type="SAM" id="MobiDB-lite"/>
    </source>
</evidence>
<organism evidence="3 4">
    <name type="scientific">Letharia lupina</name>
    <dbReference type="NCBI Taxonomy" id="560253"/>
    <lineage>
        <taxon>Eukaryota</taxon>
        <taxon>Fungi</taxon>
        <taxon>Dikarya</taxon>
        <taxon>Ascomycota</taxon>
        <taxon>Pezizomycotina</taxon>
        <taxon>Lecanoromycetes</taxon>
        <taxon>OSLEUM clade</taxon>
        <taxon>Lecanoromycetidae</taxon>
        <taxon>Lecanorales</taxon>
        <taxon>Lecanorineae</taxon>
        <taxon>Parmeliaceae</taxon>
        <taxon>Letharia</taxon>
    </lineage>
</organism>
<dbReference type="AlphaFoldDB" id="A0A8H6CI36"/>
<evidence type="ECO:0000313" key="4">
    <source>
        <dbReference type="Proteomes" id="UP000593566"/>
    </source>
</evidence>
<reference evidence="3 4" key="1">
    <citation type="journal article" date="2020" name="Genomics">
        <title>Complete, high-quality genomes from long-read metagenomic sequencing of two wolf lichen thalli reveals enigmatic genome architecture.</title>
        <authorList>
            <person name="McKenzie S.K."/>
            <person name="Walston R.F."/>
            <person name="Allen J.L."/>
        </authorList>
    </citation>
    <scope>NUCLEOTIDE SEQUENCE [LARGE SCALE GENOMIC DNA]</scope>
    <source>
        <strain evidence="3">WasteWater1</strain>
    </source>
</reference>
<keyword evidence="4" id="KW-1185">Reference proteome</keyword>
<feature type="compositionally biased region" description="Basic and acidic residues" evidence="2">
    <location>
        <begin position="678"/>
        <end position="689"/>
    </location>
</feature>
<feature type="compositionally biased region" description="Basic and acidic residues" evidence="2">
    <location>
        <begin position="493"/>
        <end position="511"/>
    </location>
</feature>
<gene>
    <name evidence="3" type="ORF">HO133_000472</name>
</gene>
<feature type="compositionally biased region" description="Pro residues" evidence="2">
    <location>
        <begin position="444"/>
        <end position="455"/>
    </location>
</feature>
<accession>A0A8H6CI36</accession>
<feature type="compositionally biased region" description="Basic residues" evidence="2">
    <location>
        <begin position="512"/>
        <end position="523"/>
    </location>
</feature>
<feature type="compositionally biased region" description="Polar residues" evidence="2">
    <location>
        <begin position="657"/>
        <end position="671"/>
    </location>
</feature>
<name>A0A8H6CI36_9LECA</name>
<keyword evidence="1" id="KW-0175">Coiled coil</keyword>
<dbReference type="Proteomes" id="UP000593566">
    <property type="component" value="Unassembled WGS sequence"/>
</dbReference>
<dbReference type="RefSeq" id="XP_037152846.1">
    <property type="nucleotide sequence ID" value="XM_037291411.1"/>
</dbReference>
<feature type="region of interest" description="Disordered" evidence="2">
    <location>
        <begin position="425"/>
        <end position="550"/>
    </location>
</feature>
<evidence type="ECO:0000256" key="1">
    <source>
        <dbReference type="SAM" id="Coils"/>
    </source>
</evidence>
<comment type="caution">
    <text evidence="3">The sequence shown here is derived from an EMBL/GenBank/DDBJ whole genome shotgun (WGS) entry which is preliminary data.</text>
</comment>
<dbReference type="GeneID" id="59328891"/>
<proteinExistence type="predicted"/>
<evidence type="ECO:0000313" key="3">
    <source>
        <dbReference type="EMBL" id="KAF6223629.1"/>
    </source>
</evidence>
<feature type="region of interest" description="Disordered" evidence="2">
    <location>
        <begin position="636"/>
        <end position="779"/>
    </location>
</feature>